<dbReference type="Gene3D" id="3.40.30.10">
    <property type="entry name" value="Glutaredoxin"/>
    <property type="match status" value="1"/>
</dbReference>
<dbReference type="Pfam" id="PF01323">
    <property type="entry name" value="DSBA"/>
    <property type="match status" value="1"/>
</dbReference>
<dbReference type="InterPro" id="IPR036249">
    <property type="entry name" value="Thioredoxin-like_sf"/>
</dbReference>
<gene>
    <name evidence="2" type="ORF">IC609_07075</name>
</gene>
<dbReference type="PANTHER" id="PTHR13887">
    <property type="entry name" value="GLUTATHIONE S-TRANSFERASE KAPPA"/>
    <property type="match status" value="1"/>
</dbReference>
<dbReference type="PANTHER" id="PTHR13887:SF41">
    <property type="entry name" value="THIOREDOXIN SUPERFAMILY PROTEIN"/>
    <property type="match status" value="1"/>
</dbReference>
<evidence type="ECO:0000313" key="2">
    <source>
        <dbReference type="EMBL" id="MBD8050301.1"/>
    </source>
</evidence>
<reference evidence="2" key="1">
    <citation type="submission" date="2020-09" db="EMBL/GenBank/DDBJ databases">
        <title>Genome seq and assembly of Limnohabitants sp.</title>
        <authorList>
            <person name="Chhetri G."/>
        </authorList>
    </citation>
    <scope>NUCLEOTIDE SEQUENCE</scope>
    <source>
        <strain evidence="2">JUR4</strain>
    </source>
</reference>
<evidence type="ECO:0000259" key="1">
    <source>
        <dbReference type="Pfam" id="PF01323"/>
    </source>
</evidence>
<protein>
    <submittedName>
        <fullName evidence="2">DsbA family oxidoreductase</fullName>
    </submittedName>
</protein>
<comment type="caution">
    <text evidence="2">The sequence shown here is derived from an EMBL/GenBank/DDBJ whole genome shotgun (WGS) entry which is preliminary data.</text>
</comment>
<evidence type="ECO:0000313" key="3">
    <source>
        <dbReference type="Proteomes" id="UP000647424"/>
    </source>
</evidence>
<dbReference type="CDD" id="cd03024">
    <property type="entry name" value="DsbA_FrnE"/>
    <property type="match status" value="1"/>
</dbReference>
<dbReference type="Proteomes" id="UP000647424">
    <property type="component" value="Unassembled WGS sequence"/>
</dbReference>
<proteinExistence type="predicted"/>
<dbReference type="InterPro" id="IPR001853">
    <property type="entry name" value="DSBA-like_thioredoxin_dom"/>
</dbReference>
<dbReference type="EMBL" id="JACYFT010000001">
    <property type="protein sequence ID" value="MBD8050301.1"/>
    <property type="molecule type" value="Genomic_DNA"/>
</dbReference>
<keyword evidence="3" id="KW-1185">Reference proteome</keyword>
<accession>A0A927ILM2</accession>
<dbReference type="GO" id="GO:0016491">
    <property type="term" value="F:oxidoreductase activity"/>
    <property type="evidence" value="ECO:0007669"/>
    <property type="project" value="InterPro"/>
</dbReference>
<dbReference type="SUPFAM" id="SSF52833">
    <property type="entry name" value="Thioredoxin-like"/>
    <property type="match status" value="1"/>
</dbReference>
<dbReference type="RefSeq" id="WP_191818700.1">
    <property type="nucleotide sequence ID" value="NZ_JACYFT010000001.1"/>
</dbReference>
<dbReference type="AlphaFoldDB" id="A0A927ILM2"/>
<sequence>MSVVSSAPVQVDAYFDLICPWCWIGKTHLDTARRQLAERQPGMQVQLRWHSVQLIPQTPPQGWPYQAFYEHRLGGPEAVRARRAQVQAAATRAGLTIHHERIAVFPNTWRAHQLLAHTAQQYPEQHEALLDTLFEAYFVQGLDIGNDQVLASLAQAHGVGSAEAEALDAPPVWALPDEASGVPLFVFNLRQTVSGAQPPAVLLSAMQLACETTD</sequence>
<organism evidence="2 3">
    <name type="scientific">Limnohabitans radicicola</name>
    <dbReference type="NCBI Taxonomy" id="2771427"/>
    <lineage>
        <taxon>Bacteria</taxon>
        <taxon>Pseudomonadati</taxon>
        <taxon>Pseudomonadota</taxon>
        <taxon>Betaproteobacteria</taxon>
        <taxon>Burkholderiales</taxon>
        <taxon>Comamonadaceae</taxon>
        <taxon>Limnohabitans</taxon>
    </lineage>
</organism>
<feature type="domain" description="DSBA-like thioredoxin" evidence="1">
    <location>
        <begin position="10"/>
        <end position="166"/>
    </location>
</feature>
<name>A0A927ILM2_9BURK</name>